<feature type="region of interest" description="Disordered" evidence="1">
    <location>
        <begin position="235"/>
        <end position="286"/>
    </location>
</feature>
<dbReference type="KEGG" id="lgi:LOTGIDRAFT_169652"/>
<feature type="region of interest" description="Disordered" evidence="1">
    <location>
        <begin position="107"/>
        <end position="134"/>
    </location>
</feature>
<gene>
    <name evidence="2" type="ORF">LOTGIDRAFT_169652</name>
</gene>
<dbReference type="InterPro" id="IPR011029">
    <property type="entry name" value="DEATH-like_dom_sf"/>
</dbReference>
<feature type="compositionally biased region" description="Basic and acidic residues" evidence="1">
    <location>
        <begin position="389"/>
        <end position="400"/>
    </location>
</feature>
<dbReference type="RefSeq" id="XP_009066208.1">
    <property type="nucleotide sequence ID" value="XM_009067960.1"/>
</dbReference>
<feature type="region of interest" description="Disordered" evidence="1">
    <location>
        <begin position="379"/>
        <end position="400"/>
    </location>
</feature>
<feature type="region of interest" description="Disordered" evidence="1">
    <location>
        <begin position="684"/>
        <end position="744"/>
    </location>
</feature>
<name>V3ZKV0_LOTGI</name>
<evidence type="ECO:0000313" key="2">
    <source>
        <dbReference type="EMBL" id="ESO83025.1"/>
    </source>
</evidence>
<feature type="compositionally biased region" description="Polar residues" evidence="1">
    <location>
        <begin position="621"/>
        <end position="630"/>
    </location>
</feature>
<proteinExistence type="predicted"/>
<feature type="compositionally biased region" description="Polar residues" evidence="1">
    <location>
        <begin position="644"/>
        <end position="670"/>
    </location>
</feature>
<feature type="compositionally biased region" description="Basic and acidic residues" evidence="1">
    <location>
        <begin position="712"/>
        <end position="725"/>
    </location>
</feature>
<dbReference type="HOGENOM" id="CLU_361817_0_0_1"/>
<sequence length="773" mass="85453">MASHLSYCEKNVKYKQDIRKNFSYLCKEISLANILPHLHETLHLSDYERLHRRLRNDSDWYCNQDLLTCLQKREYWWRAFHCTLVSIDRCDIIKQLGWDDNTFDFGPGHENTAVGQNSGESYNPPENTEKPSRKVQTVEEFTQQKLDVYKKQNNLANQARYENDQQGQRDANQNLLLENLEQKKHSTDFKMVLTDKNDLGKVPESQIHPAVRRNLPLNLMNPDQNEKLSNFIASAKPCSNTEKTPRDEVDANLNSASNSPQSFEKISNSQSFQSLSRPPKKDHSLSAPLICTDLGAAAFLPNDWPEKQTPIQEPIHNVSTSAIHHSLSAPIMNQTPFHERQKHNSANTNQEVLSFKKEDGNDFESSQSAELSTILVRPTSDPCLNFDPSDGRSNAERQEVDLREQNLMLYDSLKNGNRSNPNPESSRSENFEDVVNDGVTSATAIQEIAPQSSACPSNMSSLTTDDVIKPSIASTVDPQGVSRRNIVKDEKTLRHKSPNLNREQDSYVTNLHSYGSDVTSSVQSADGQSSALSEEVLDRDQTNVKNLDSITRVDAFDNCNLDPSSIQSDGSDLDPSSVGYPEAMRLDVAAEVSGSVPSGPSAAGDITTAPPIVEDLHRSNSTLAQNSSSDQSHEDNMPKFDSLLSGSHQSLPRTTNPNLALSDLPQNAQNGNVPELCELLSEGSSVDPADYSENGASPMSVAFPPSSGQLARMEKEDLDQSRDQEDAGNANSASHETALNDGPPSFFQGVLNSIGHLVDGVGEKLFPSLECSE</sequence>
<dbReference type="CTD" id="20241191"/>
<protein>
    <submittedName>
        <fullName evidence="2">Uncharacterized protein</fullName>
    </submittedName>
</protein>
<feature type="compositionally biased region" description="Polar residues" evidence="1">
    <location>
        <begin position="252"/>
        <end position="276"/>
    </location>
</feature>
<accession>V3ZKV0</accession>
<organism evidence="2 3">
    <name type="scientific">Lottia gigantea</name>
    <name type="common">Giant owl limpet</name>
    <dbReference type="NCBI Taxonomy" id="225164"/>
    <lineage>
        <taxon>Eukaryota</taxon>
        <taxon>Metazoa</taxon>
        <taxon>Spiralia</taxon>
        <taxon>Lophotrochozoa</taxon>
        <taxon>Mollusca</taxon>
        <taxon>Gastropoda</taxon>
        <taxon>Patellogastropoda</taxon>
        <taxon>Lottioidea</taxon>
        <taxon>Lottiidae</taxon>
        <taxon>Lottia</taxon>
    </lineage>
</organism>
<reference evidence="2 3" key="1">
    <citation type="journal article" date="2013" name="Nature">
        <title>Insights into bilaterian evolution from three spiralian genomes.</title>
        <authorList>
            <person name="Simakov O."/>
            <person name="Marletaz F."/>
            <person name="Cho S.J."/>
            <person name="Edsinger-Gonzales E."/>
            <person name="Havlak P."/>
            <person name="Hellsten U."/>
            <person name="Kuo D.H."/>
            <person name="Larsson T."/>
            <person name="Lv J."/>
            <person name="Arendt D."/>
            <person name="Savage R."/>
            <person name="Osoegawa K."/>
            <person name="de Jong P."/>
            <person name="Grimwood J."/>
            <person name="Chapman J.A."/>
            <person name="Shapiro H."/>
            <person name="Aerts A."/>
            <person name="Otillar R.P."/>
            <person name="Terry A.Y."/>
            <person name="Boore J.L."/>
            <person name="Grigoriev I.V."/>
            <person name="Lindberg D.R."/>
            <person name="Seaver E.C."/>
            <person name="Weisblat D.A."/>
            <person name="Putnam N.H."/>
            <person name="Rokhsar D.S."/>
        </authorList>
    </citation>
    <scope>NUCLEOTIDE SEQUENCE [LARGE SCALE GENOMIC DNA]</scope>
</reference>
<dbReference type="GeneID" id="20241191"/>
<evidence type="ECO:0000313" key="3">
    <source>
        <dbReference type="Proteomes" id="UP000030746"/>
    </source>
</evidence>
<feature type="compositionally biased region" description="Polar residues" evidence="1">
    <location>
        <begin position="113"/>
        <end position="126"/>
    </location>
</feature>
<evidence type="ECO:0000256" key="1">
    <source>
        <dbReference type="SAM" id="MobiDB-lite"/>
    </source>
</evidence>
<feature type="region of interest" description="Disordered" evidence="1">
    <location>
        <begin position="621"/>
        <end position="670"/>
    </location>
</feature>
<keyword evidence="3" id="KW-1185">Reference proteome</keyword>
<dbReference type="EMBL" id="KB203796">
    <property type="protein sequence ID" value="ESO83025.1"/>
    <property type="molecule type" value="Genomic_DNA"/>
</dbReference>
<dbReference type="AlphaFoldDB" id="V3ZKV0"/>
<dbReference type="Proteomes" id="UP000030746">
    <property type="component" value="Unassembled WGS sequence"/>
</dbReference>
<dbReference type="Gene3D" id="1.10.533.10">
    <property type="entry name" value="Death Domain, Fas"/>
    <property type="match status" value="1"/>
</dbReference>